<protein>
    <submittedName>
        <fullName evidence="2">Uncharacterized protein</fullName>
    </submittedName>
</protein>
<dbReference type="AlphaFoldDB" id="A0A7K0DSG9"/>
<sequence>MSTSKTVATVAALLDAVERRFDVIEVLGTICGVPRITLAPGVTLTGGTLCFGGKGVRLTCDNILDDVAVVTPVDEVAVYNDLEIEDFGTLWLRQVRTVGQVAFTVGGRVRGGHLRVEGLRVDEADVRGRADRPSGYGVETIQGAFTLWNRSADPEVVVTADLLDIGAGTAEHPIHGCGVLVCGVPGGGTLGVKRLRTNEIHADGHIPPTTTDLIGGGLLVLSGAQIGQVVAAGPVTTYGHNDLAFDNWGEVAQWTVQGPVMSKGTGGSGFRNRGAVTRLEFLGPLETFGHRATGFDLECGSMGEATFTTIVTHGDGSIGARIGCRLRRLEIIETLCTHGGEAFAGHYPDQSPPTASALRIDPGSAIEALFVGGEIHTSGDGLATLHVDGIIGALAVGGEIRATGRGSDAVRSEEHIPGLEDVTLISHHGSRFVLQRETWADADNPAGLATATPPGAHGGDGLGGGRRNLAPRPPTVTDTEAGEPTQRQPV</sequence>
<name>A0A7K0DSG9_9NOCA</name>
<dbReference type="OrthoDB" id="3661445at2"/>
<dbReference type="RefSeq" id="WP_153344894.1">
    <property type="nucleotide sequence ID" value="NZ_WEGI01000009.1"/>
</dbReference>
<evidence type="ECO:0000256" key="1">
    <source>
        <dbReference type="SAM" id="MobiDB-lite"/>
    </source>
</evidence>
<keyword evidence="3" id="KW-1185">Reference proteome</keyword>
<comment type="caution">
    <text evidence="2">The sequence shown here is derived from an EMBL/GenBank/DDBJ whole genome shotgun (WGS) entry which is preliminary data.</text>
</comment>
<feature type="compositionally biased region" description="Gly residues" evidence="1">
    <location>
        <begin position="456"/>
        <end position="466"/>
    </location>
</feature>
<organism evidence="2 3">
    <name type="scientific">Nocardia aurantia</name>
    <dbReference type="NCBI Taxonomy" id="2585199"/>
    <lineage>
        <taxon>Bacteria</taxon>
        <taxon>Bacillati</taxon>
        <taxon>Actinomycetota</taxon>
        <taxon>Actinomycetes</taxon>
        <taxon>Mycobacteriales</taxon>
        <taxon>Nocardiaceae</taxon>
        <taxon>Nocardia</taxon>
    </lineage>
</organism>
<feature type="region of interest" description="Disordered" evidence="1">
    <location>
        <begin position="444"/>
        <end position="490"/>
    </location>
</feature>
<dbReference type="Proteomes" id="UP000431401">
    <property type="component" value="Unassembled WGS sequence"/>
</dbReference>
<feature type="compositionally biased region" description="Low complexity" evidence="1">
    <location>
        <begin position="445"/>
        <end position="455"/>
    </location>
</feature>
<evidence type="ECO:0000313" key="2">
    <source>
        <dbReference type="EMBL" id="MQY28720.1"/>
    </source>
</evidence>
<evidence type="ECO:0000313" key="3">
    <source>
        <dbReference type="Proteomes" id="UP000431401"/>
    </source>
</evidence>
<gene>
    <name evidence="2" type="ORF">NRB56_43040</name>
</gene>
<proteinExistence type="predicted"/>
<accession>A0A7K0DSG9</accession>
<dbReference type="EMBL" id="WEGI01000009">
    <property type="protein sequence ID" value="MQY28720.1"/>
    <property type="molecule type" value="Genomic_DNA"/>
</dbReference>
<reference evidence="2 3" key="1">
    <citation type="submission" date="2019-10" db="EMBL/GenBank/DDBJ databases">
        <title>Nocardia macrotermitis sp. nov. and Nocardia aurantia sp. nov., isolated from the gut of fungus growing-termite Macrotermes natalensis.</title>
        <authorList>
            <person name="Benndorf R."/>
            <person name="Schwitalla J."/>
            <person name="Martin K."/>
            <person name="De Beer W."/>
            <person name="Kaster A.-K."/>
            <person name="Vollmers J."/>
            <person name="Poulsen M."/>
            <person name="Beemelmanns C."/>
        </authorList>
    </citation>
    <scope>NUCLEOTIDE SEQUENCE [LARGE SCALE GENOMIC DNA]</scope>
    <source>
        <strain evidence="2 3">RB56</strain>
    </source>
</reference>